<reference evidence="2" key="2">
    <citation type="journal article" date="2015" name="J. Proteomics">
        <title>Sexual differences in the sialomes of the zebra tick, Rhipicephalus pulchellus.</title>
        <authorList>
            <person name="Tan A.W."/>
            <person name="Francischetti I.M."/>
            <person name="Slovak M."/>
            <person name="Kini R.M."/>
            <person name="Ribeiro J.M."/>
        </authorList>
    </citation>
    <scope>NUCLEOTIDE SEQUENCE</scope>
    <source>
        <tissue evidence="2">Salivary gland</tissue>
    </source>
</reference>
<accession>L7MC38</accession>
<reference evidence="2" key="1">
    <citation type="submission" date="2012-11" db="EMBL/GenBank/DDBJ databases">
        <authorList>
            <person name="Lucero-Rivera Y.E."/>
            <person name="Tovar-Ramirez D."/>
        </authorList>
    </citation>
    <scope>NUCLEOTIDE SEQUENCE</scope>
    <source>
        <tissue evidence="2">Salivary gland</tissue>
    </source>
</reference>
<keyword evidence="1" id="KW-0812">Transmembrane</keyword>
<feature type="transmembrane region" description="Helical" evidence="1">
    <location>
        <begin position="7"/>
        <end position="25"/>
    </location>
</feature>
<keyword evidence="1" id="KW-1133">Transmembrane helix</keyword>
<organism evidence="2">
    <name type="scientific">Rhipicephalus pulchellus</name>
    <name type="common">Yellow backed tick</name>
    <name type="synonym">Dermacentor pulchellus</name>
    <dbReference type="NCBI Taxonomy" id="72859"/>
    <lineage>
        <taxon>Eukaryota</taxon>
        <taxon>Metazoa</taxon>
        <taxon>Ecdysozoa</taxon>
        <taxon>Arthropoda</taxon>
        <taxon>Chelicerata</taxon>
        <taxon>Arachnida</taxon>
        <taxon>Acari</taxon>
        <taxon>Parasitiformes</taxon>
        <taxon>Ixodida</taxon>
        <taxon>Ixodoidea</taxon>
        <taxon>Ixodidae</taxon>
        <taxon>Rhipicephalinae</taxon>
        <taxon>Rhipicephalus</taxon>
        <taxon>Rhipicephalus</taxon>
    </lineage>
</organism>
<dbReference type="EMBL" id="GACK01004256">
    <property type="protein sequence ID" value="JAA60778.1"/>
    <property type="molecule type" value="mRNA"/>
</dbReference>
<evidence type="ECO:0000256" key="1">
    <source>
        <dbReference type="SAM" id="Phobius"/>
    </source>
</evidence>
<keyword evidence="1" id="KW-0472">Membrane</keyword>
<sequence length="128" mass="14884">MIRKEQRFGLLVLIFITAQYILYIAHCQYAEVPCRVENGSCYTNDNESLKDGHDFLYPPPNCSRWVCNASMKVFLLYGCDAAVGHPYLALPMLNEDCYWPRCCNKTRYPMCFKDPDAPWLRVKSTLEN</sequence>
<protein>
    <submittedName>
        <fullName evidence="2">Putative 8.9 kDa family member</fullName>
    </submittedName>
</protein>
<proteinExistence type="evidence at transcript level"/>
<name>L7MC38_RHIPC</name>
<evidence type="ECO:0000313" key="2">
    <source>
        <dbReference type="EMBL" id="JAA60778.1"/>
    </source>
</evidence>
<dbReference type="AlphaFoldDB" id="L7MC38"/>